<feature type="compositionally biased region" description="Polar residues" evidence="1">
    <location>
        <begin position="248"/>
        <end position="261"/>
    </location>
</feature>
<feature type="region of interest" description="Disordered" evidence="1">
    <location>
        <begin position="292"/>
        <end position="324"/>
    </location>
</feature>
<proteinExistence type="predicted"/>
<feature type="region of interest" description="Disordered" evidence="1">
    <location>
        <begin position="134"/>
        <end position="173"/>
    </location>
</feature>
<dbReference type="GeneID" id="115621441"/>
<keyword evidence="2" id="KW-1185">Reference proteome</keyword>
<evidence type="ECO:0000313" key="2">
    <source>
        <dbReference type="Proteomes" id="UP000504634"/>
    </source>
</evidence>
<gene>
    <name evidence="3" type="primary">LOC115621441</name>
</gene>
<dbReference type="RefSeq" id="XP_030370955.1">
    <property type="nucleotide sequence ID" value="XM_030515095.1"/>
</dbReference>
<dbReference type="AlphaFoldDB" id="A0A6J2T6P9"/>
<organism evidence="2 3">
    <name type="scientific">Drosophila lebanonensis</name>
    <name type="common">Fruit fly</name>
    <name type="synonym">Scaptodrosophila lebanonensis</name>
    <dbReference type="NCBI Taxonomy" id="7225"/>
    <lineage>
        <taxon>Eukaryota</taxon>
        <taxon>Metazoa</taxon>
        <taxon>Ecdysozoa</taxon>
        <taxon>Arthropoda</taxon>
        <taxon>Hexapoda</taxon>
        <taxon>Insecta</taxon>
        <taxon>Pterygota</taxon>
        <taxon>Neoptera</taxon>
        <taxon>Endopterygota</taxon>
        <taxon>Diptera</taxon>
        <taxon>Brachycera</taxon>
        <taxon>Muscomorpha</taxon>
        <taxon>Ephydroidea</taxon>
        <taxon>Drosophilidae</taxon>
        <taxon>Scaptodrosophila</taxon>
    </lineage>
</organism>
<accession>A0A6J2T6P9</accession>
<evidence type="ECO:0000313" key="3">
    <source>
        <dbReference type="RefSeq" id="XP_030370955.1"/>
    </source>
</evidence>
<reference evidence="3" key="1">
    <citation type="submission" date="2025-08" db="UniProtKB">
        <authorList>
            <consortium name="RefSeq"/>
        </authorList>
    </citation>
    <scope>IDENTIFICATION</scope>
    <source>
        <strain evidence="3">11010-0011.00</strain>
        <tissue evidence="3">Whole body</tissue>
    </source>
</reference>
<dbReference type="Proteomes" id="UP000504634">
    <property type="component" value="Unplaced"/>
</dbReference>
<sequence length="324" mass="36710">MCNFWAFLEPLLHFAYKTRMSAAHFCADDMQKTKQTFLLMLILALSLNEAPTADARRLRKKPKVYNALITTDDNLTSSRAYPLIQPTIHEAGYTPFGPYNPYAFYSPPSVRFGQPLVPGLTPNERLPYPITQGKEFTPSYETLDPNDPSEVPLGQRLPSVDPNKRQPVTSSNSDIKDITKEHLPLQLNHQGLPPMLIPVSSQYSNNNTPIHLPSYPYSQYPVIYDNTGYPYRREQYLPPFEQYPSHGYVNSAQTKPQQQAHQSDKKQHIQSEMQPLVSLPLDNFTQIPSFEDIINGSESKNSAVPDVPPPPIPSGPKRFKPMEK</sequence>
<feature type="region of interest" description="Disordered" evidence="1">
    <location>
        <begin position="240"/>
        <end position="270"/>
    </location>
</feature>
<evidence type="ECO:0000256" key="1">
    <source>
        <dbReference type="SAM" id="MobiDB-lite"/>
    </source>
</evidence>
<dbReference type="OrthoDB" id="7443691at2759"/>
<name>A0A6J2T6P9_DROLE</name>
<protein>
    <submittedName>
        <fullName evidence="3">Uncharacterized protein LOC115621441</fullName>
    </submittedName>
</protein>